<name>A0A7I9VCX5_9ACTN</name>
<dbReference type="Gene3D" id="3.40.50.1390">
    <property type="entry name" value="Resolvase, N-terminal catalytic domain"/>
    <property type="match status" value="1"/>
</dbReference>
<comment type="caution">
    <text evidence="7">The sequence shown here is derived from an EMBL/GenBank/DDBJ whole genome shotgun (WGS) entry which is preliminary data.</text>
</comment>
<dbReference type="SMART" id="SM00857">
    <property type="entry name" value="Resolvase"/>
    <property type="match status" value="1"/>
</dbReference>
<keyword evidence="8" id="KW-1185">Reference proteome</keyword>
<dbReference type="InterPro" id="IPR006120">
    <property type="entry name" value="Resolvase_HTH_dom"/>
</dbReference>
<dbReference type="SUPFAM" id="SSF53041">
    <property type="entry name" value="Resolvase-like"/>
    <property type="match status" value="1"/>
</dbReference>
<sequence length="187" mass="19513">MNLIPARGGMLLGYARTSTGGASLESQIDALTGAGVDPARIYTDGAGAHGRPGWFALLDYARAGDTAVVVGIDRLGRTVTEVLTGARALTDRSIGLRSLREGVDTSDPAGSMVVGVLASLSVLDEQSPARRHAATASVGRPRALDDRQIASAQRMRANGQSVQAIAESLGVSRATLYRTLAERRSVR</sequence>
<dbReference type="PANTHER" id="PTHR30461">
    <property type="entry name" value="DNA-INVERTASE FROM LAMBDOID PROPHAGE"/>
    <property type="match status" value="1"/>
</dbReference>
<dbReference type="Pfam" id="PF02796">
    <property type="entry name" value="HTH_7"/>
    <property type="match status" value="1"/>
</dbReference>
<dbReference type="GO" id="GO:0003677">
    <property type="term" value="F:DNA binding"/>
    <property type="evidence" value="ECO:0007669"/>
    <property type="project" value="UniProtKB-KW"/>
</dbReference>
<gene>
    <name evidence="7" type="ORF">nbrc107696_36030</name>
</gene>
<dbReference type="AlphaFoldDB" id="A0A7I9VCX5"/>
<dbReference type="GO" id="GO:0015074">
    <property type="term" value="P:DNA integration"/>
    <property type="evidence" value="ECO:0007669"/>
    <property type="project" value="UniProtKB-KW"/>
</dbReference>
<dbReference type="CDD" id="cd00569">
    <property type="entry name" value="HTH_Hin_like"/>
    <property type="match status" value="1"/>
</dbReference>
<dbReference type="Pfam" id="PF00239">
    <property type="entry name" value="Resolvase"/>
    <property type="match status" value="1"/>
</dbReference>
<dbReference type="SUPFAM" id="SSF46689">
    <property type="entry name" value="Homeodomain-like"/>
    <property type="match status" value="1"/>
</dbReference>
<evidence type="ECO:0000256" key="5">
    <source>
        <dbReference type="PIRSR" id="PIRSR606118-50"/>
    </source>
</evidence>
<dbReference type="InterPro" id="IPR006119">
    <property type="entry name" value="Resolv_N"/>
</dbReference>
<dbReference type="Gene3D" id="1.10.10.60">
    <property type="entry name" value="Homeodomain-like"/>
    <property type="match status" value="1"/>
</dbReference>
<evidence type="ECO:0000313" key="8">
    <source>
        <dbReference type="Proteomes" id="UP000444960"/>
    </source>
</evidence>
<dbReference type="InterPro" id="IPR006118">
    <property type="entry name" value="Recombinase_CS"/>
</dbReference>
<dbReference type="EMBL" id="BJOV01000005">
    <property type="protein sequence ID" value="GEE03157.1"/>
    <property type="molecule type" value="Genomic_DNA"/>
</dbReference>
<reference evidence="8" key="1">
    <citation type="submission" date="2019-06" db="EMBL/GenBank/DDBJ databases">
        <title>Gordonia isolated from sludge of a wastewater treatment plant.</title>
        <authorList>
            <person name="Tamura T."/>
            <person name="Aoyama K."/>
            <person name="Kang Y."/>
            <person name="Saito S."/>
            <person name="Akiyama N."/>
            <person name="Yazawa K."/>
            <person name="Gonoi T."/>
            <person name="Mikami Y."/>
        </authorList>
    </citation>
    <scope>NUCLEOTIDE SEQUENCE [LARGE SCALE GENOMIC DNA]</scope>
    <source>
        <strain evidence="8">NBRC 107696</strain>
    </source>
</reference>
<evidence type="ECO:0000259" key="6">
    <source>
        <dbReference type="PROSITE" id="PS51736"/>
    </source>
</evidence>
<evidence type="ECO:0000256" key="4">
    <source>
        <dbReference type="ARBA" id="ARBA00023172"/>
    </source>
</evidence>
<comment type="similarity">
    <text evidence="1">Belongs to the site-specific recombinase resolvase family.</text>
</comment>
<feature type="domain" description="Resolvase/invertase-type recombinase catalytic" evidence="6">
    <location>
        <begin position="10"/>
        <end position="143"/>
    </location>
</feature>
<feature type="active site" description="O-(5'-phospho-DNA)-serine intermediate" evidence="5">
    <location>
        <position position="18"/>
    </location>
</feature>
<accession>A0A7I9VCX5</accession>
<dbReference type="GO" id="GO:0000150">
    <property type="term" value="F:DNA strand exchange activity"/>
    <property type="evidence" value="ECO:0007669"/>
    <property type="project" value="InterPro"/>
</dbReference>
<dbReference type="PANTHER" id="PTHR30461:SF2">
    <property type="entry name" value="SERINE RECOMBINASE PINE-RELATED"/>
    <property type="match status" value="1"/>
</dbReference>
<dbReference type="PROSITE" id="PS00398">
    <property type="entry name" value="RECOMBINASES_2"/>
    <property type="match status" value="1"/>
</dbReference>
<dbReference type="Proteomes" id="UP000444960">
    <property type="component" value="Unassembled WGS sequence"/>
</dbReference>
<keyword evidence="2" id="KW-0229">DNA integration</keyword>
<protein>
    <submittedName>
        <fullName evidence="7">Putative resolvase</fullName>
    </submittedName>
</protein>
<organism evidence="7 8">
    <name type="scientific">Gordonia spumicola</name>
    <dbReference type="NCBI Taxonomy" id="589161"/>
    <lineage>
        <taxon>Bacteria</taxon>
        <taxon>Bacillati</taxon>
        <taxon>Actinomycetota</taxon>
        <taxon>Actinomycetes</taxon>
        <taxon>Mycobacteriales</taxon>
        <taxon>Gordoniaceae</taxon>
        <taxon>Gordonia</taxon>
    </lineage>
</organism>
<evidence type="ECO:0000256" key="1">
    <source>
        <dbReference type="ARBA" id="ARBA00009913"/>
    </source>
</evidence>
<evidence type="ECO:0000256" key="3">
    <source>
        <dbReference type="ARBA" id="ARBA00023125"/>
    </source>
</evidence>
<dbReference type="InterPro" id="IPR009057">
    <property type="entry name" value="Homeodomain-like_sf"/>
</dbReference>
<dbReference type="CDD" id="cd03768">
    <property type="entry name" value="SR_ResInv"/>
    <property type="match status" value="1"/>
</dbReference>
<keyword evidence="3" id="KW-0238">DNA-binding</keyword>
<dbReference type="PROSITE" id="PS51736">
    <property type="entry name" value="RECOMBINASES_3"/>
    <property type="match status" value="1"/>
</dbReference>
<evidence type="ECO:0000313" key="7">
    <source>
        <dbReference type="EMBL" id="GEE03157.1"/>
    </source>
</evidence>
<evidence type="ECO:0000256" key="2">
    <source>
        <dbReference type="ARBA" id="ARBA00022908"/>
    </source>
</evidence>
<proteinExistence type="inferred from homology"/>
<keyword evidence="4" id="KW-0233">DNA recombination</keyword>
<dbReference type="InterPro" id="IPR036162">
    <property type="entry name" value="Resolvase-like_N_sf"/>
</dbReference>
<dbReference type="InterPro" id="IPR050639">
    <property type="entry name" value="SSR_resolvase"/>
</dbReference>